<dbReference type="EMBL" id="NMUH01000477">
    <property type="protein sequence ID" value="MQL79831.1"/>
    <property type="molecule type" value="Genomic_DNA"/>
</dbReference>
<proteinExistence type="predicted"/>
<protein>
    <submittedName>
        <fullName evidence="2">Uncharacterized protein</fullName>
    </submittedName>
</protein>
<reference evidence="2" key="1">
    <citation type="submission" date="2017-07" db="EMBL/GenBank/DDBJ databases">
        <title>Taro Niue Genome Assembly and Annotation.</title>
        <authorList>
            <person name="Atibalentja N."/>
            <person name="Keating K."/>
            <person name="Fields C.J."/>
        </authorList>
    </citation>
    <scope>NUCLEOTIDE SEQUENCE</scope>
    <source>
        <strain evidence="2">Niue_2</strain>
        <tissue evidence="2">Leaf</tissue>
    </source>
</reference>
<dbReference type="AlphaFoldDB" id="A0A843U8L4"/>
<keyword evidence="3" id="KW-1185">Reference proteome</keyword>
<sequence>MFFYYQQPSPENGQTAILRSDVLAKRMEEELPEVVAMLAEEGIRKVVRTATGGQGDRKQGWQQMFKTEDEKDARQRFWSIHDAAWFRLHGRALLLFPQKPLTQQEFVASLRRHHQHGRWQTRIGTVVLSNCVRNLQDDDNIMTTKLHFEQNTGMGGRTRASQGLVASRFAFSLQLWCIDRGWPVVVLGLHKNEDLRWYLCENHGTGFLSDMAMGQAVAIKSRPLALSHFSL</sequence>
<accession>A0A843U8L4</accession>
<name>A0A843U8L4_COLES</name>
<dbReference type="InterPro" id="IPR042098">
    <property type="entry name" value="TauD-like_sf"/>
</dbReference>
<dbReference type="OrthoDB" id="408743at2759"/>
<evidence type="ECO:0000256" key="1">
    <source>
        <dbReference type="ARBA" id="ARBA00023002"/>
    </source>
</evidence>
<dbReference type="GO" id="GO:0016491">
    <property type="term" value="F:oxidoreductase activity"/>
    <property type="evidence" value="ECO:0007669"/>
    <property type="project" value="UniProtKB-KW"/>
</dbReference>
<keyword evidence="1" id="KW-0560">Oxidoreductase</keyword>
<dbReference type="SUPFAM" id="SSF51197">
    <property type="entry name" value="Clavaminate synthase-like"/>
    <property type="match status" value="1"/>
</dbReference>
<organism evidence="2 3">
    <name type="scientific">Colocasia esculenta</name>
    <name type="common">Wild taro</name>
    <name type="synonym">Arum esculentum</name>
    <dbReference type="NCBI Taxonomy" id="4460"/>
    <lineage>
        <taxon>Eukaryota</taxon>
        <taxon>Viridiplantae</taxon>
        <taxon>Streptophyta</taxon>
        <taxon>Embryophyta</taxon>
        <taxon>Tracheophyta</taxon>
        <taxon>Spermatophyta</taxon>
        <taxon>Magnoliopsida</taxon>
        <taxon>Liliopsida</taxon>
        <taxon>Araceae</taxon>
        <taxon>Aroideae</taxon>
        <taxon>Colocasieae</taxon>
        <taxon>Colocasia</taxon>
    </lineage>
</organism>
<dbReference type="Proteomes" id="UP000652761">
    <property type="component" value="Unassembled WGS sequence"/>
</dbReference>
<dbReference type="Gene3D" id="3.60.130.10">
    <property type="entry name" value="Clavaminate synthase-like"/>
    <property type="match status" value="1"/>
</dbReference>
<comment type="caution">
    <text evidence="2">The sequence shown here is derived from an EMBL/GenBank/DDBJ whole genome shotgun (WGS) entry which is preliminary data.</text>
</comment>
<gene>
    <name evidence="2" type="ORF">Taro_012276</name>
</gene>
<evidence type="ECO:0000313" key="2">
    <source>
        <dbReference type="EMBL" id="MQL79831.1"/>
    </source>
</evidence>
<evidence type="ECO:0000313" key="3">
    <source>
        <dbReference type="Proteomes" id="UP000652761"/>
    </source>
</evidence>